<feature type="transmembrane region" description="Helical" evidence="8">
    <location>
        <begin position="342"/>
        <end position="366"/>
    </location>
</feature>
<evidence type="ECO:0000256" key="5">
    <source>
        <dbReference type="ARBA" id="ARBA00022989"/>
    </source>
</evidence>
<evidence type="ECO:0000259" key="9">
    <source>
        <dbReference type="PROSITE" id="PS51465"/>
    </source>
</evidence>
<keyword evidence="11" id="KW-1185">Reference proteome</keyword>
<feature type="transmembrane region" description="Helical" evidence="8">
    <location>
        <begin position="373"/>
        <end position="394"/>
    </location>
</feature>
<dbReference type="NCBIfam" id="TIGR00805">
    <property type="entry name" value="oat"/>
    <property type="match status" value="1"/>
</dbReference>
<dbReference type="GO" id="GO:0015347">
    <property type="term" value="F:sodium-independent organic anion transmembrane transporter activity"/>
    <property type="evidence" value="ECO:0007669"/>
    <property type="project" value="TreeGrafter"/>
</dbReference>
<evidence type="ECO:0000256" key="6">
    <source>
        <dbReference type="ARBA" id="ARBA00023136"/>
    </source>
</evidence>
<dbReference type="Pfam" id="PF03137">
    <property type="entry name" value="OATP"/>
    <property type="match status" value="1"/>
</dbReference>
<evidence type="ECO:0000313" key="10">
    <source>
        <dbReference type="EMBL" id="KAJ6218400.1"/>
    </source>
</evidence>
<evidence type="ECO:0000256" key="2">
    <source>
        <dbReference type="ARBA" id="ARBA00009657"/>
    </source>
</evidence>
<comment type="subcellular location">
    <subcellularLocation>
        <location evidence="1 8">Cell membrane</location>
        <topology evidence="1 8">Multi-pass membrane protein</topology>
    </subcellularLocation>
</comment>
<feature type="domain" description="Kazal-like" evidence="9">
    <location>
        <begin position="411"/>
        <end position="465"/>
    </location>
</feature>
<dbReference type="GO" id="GO:0016323">
    <property type="term" value="C:basolateral plasma membrane"/>
    <property type="evidence" value="ECO:0007669"/>
    <property type="project" value="TreeGrafter"/>
</dbReference>
<accession>A0A9Q0M3B2</accession>
<dbReference type="GO" id="GO:0006811">
    <property type="term" value="P:monoatomic ion transport"/>
    <property type="evidence" value="ECO:0007669"/>
    <property type="project" value="UniProtKB-KW"/>
</dbReference>
<keyword evidence="4 8" id="KW-0812">Transmembrane</keyword>
<comment type="similarity">
    <text evidence="2 8">Belongs to the organo anion transporter (TC 2.A.60) family.</text>
</comment>
<organism evidence="10 11">
    <name type="scientific">Blomia tropicalis</name>
    <name type="common">Mite</name>
    <dbReference type="NCBI Taxonomy" id="40697"/>
    <lineage>
        <taxon>Eukaryota</taxon>
        <taxon>Metazoa</taxon>
        <taxon>Ecdysozoa</taxon>
        <taxon>Arthropoda</taxon>
        <taxon>Chelicerata</taxon>
        <taxon>Arachnida</taxon>
        <taxon>Acari</taxon>
        <taxon>Acariformes</taxon>
        <taxon>Sarcoptiformes</taxon>
        <taxon>Astigmata</taxon>
        <taxon>Glycyphagoidea</taxon>
        <taxon>Echimyopodidae</taxon>
        <taxon>Blomia</taxon>
    </lineage>
</organism>
<keyword evidence="6 8" id="KW-0472">Membrane</keyword>
<feature type="transmembrane region" description="Helical" evidence="8">
    <location>
        <begin position="521"/>
        <end position="544"/>
    </location>
</feature>
<protein>
    <recommendedName>
        <fullName evidence="8">Solute carrier organic anion transporter family member</fullName>
    </recommendedName>
</protein>
<dbReference type="SUPFAM" id="SSF103473">
    <property type="entry name" value="MFS general substrate transporter"/>
    <property type="match status" value="1"/>
</dbReference>
<comment type="caution">
    <text evidence="10">The sequence shown here is derived from an EMBL/GenBank/DDBJ whole genome shotgun (WGS) entry which is preliminary data.</text>
</comment>
<dbReference type="InterPro" id="IPR004156">
    <property type="entry name" value="OATP"/>
</dbReference>
<evidence type="ECO:0000256" key="8">
    <source>
        <dbReference type="RuleBase" id="RU362056"/>
    </source>
</evidence>
<feature type="transmembrane region" description="Helical" evidence="8">
    <location>
        <begin position="572"/>
        <end position="594"/>
    </location>
</feature>
<dbReference type="InterPro" id="IPR036058">
    <property type="entry name" value="Kazal_dom_sf"/>
</dbReference>
<keyword evidence="3" id="KW-1003">Cell membrane</keyword>
<dbReference type="CDD" id="cd17336">
    <property type="entry name" value="MFS_SLCO_OATP"/>
    <property type="match status" value="1"/>
</dbReference>
<evidence type="ECO:0000256" key="3">
    <source>
        <dbReference type="ARBA" id="ARBA00022475"/>
    </source>
</evidence>
<dbReference type="SUPFAM" id="SSF100895">
    <property type="entry name" value="Kazal-type serine protease inhibitors"/>
    <property type="match status" value="1"/>
</dbReference>
<proteinExistence type="inferred from homology"/>
<keyword evidence="8" id="KW-0406">Ion transport</keyword>
<feature type="transmembrane region" description="Helical" evidence="8">
    <location>
        <begin position="206"/>
        <end position="226"/>
    </location>
</feature>
<reference evidence="10" key="1">
    <citation type="submission" date="2022-12" db="EMBL/GenBank/DDBJ databases">
        <title>Genome assemblies of Blomia tropicalis.</title>
        <authorList>
            <person name="Cui Y."/>
        </authorList>
    </citation>
    <scope>NUCLEOTIDE SEQUENCE</scope>
    <source>
        <tissue evidence="10">Adult mites</tissue>
    </source>
</reference>
<dbReference type="PANTHER" id="PTHR11388:SF76">
    <property type="entry name" value="SOLUTE CARRIER ORGANIC ANION TRANSPORTER FAMILY MEMBER"/>
    <property type="match status" value="1"/>
</dbReference>
<feature type="transmembrane region" description="Helical" evidence="8">
    <location>
        <begin position="246"/>
        <end position="267"/>
    </location>
</feature>
<keyword evidence="8" id="KW-0813">Transport</keyword>
<dbReference type="InterPro" id="IPR002350">
    <property type="entry name" value="Kazal_dom"/>
</dbReference>
<keyword evidence="5 8" id="KW-1133">Transmembrane helix</keyword>
<feature type="transmembrane region" description="Helical" evidence="8">
    <location>
        <begin position="85"/>
        <end position="107"/>
    </location>
</feature>
<feature type="transmembrane region" description="Helical" evidence="8">
    <location>
        <begin position="46"/>
        <end position="73"/>
    </location>
</feature>
<dbReference type="Gene3D" id="1.20.1250.20">
    <property type="entry name" value="MFS general substrate transporter like domains"/>
    <property type="match status" value="1"/>
</dbReference>
<evidence type="ECO:0000313" key="11">
    <source>
        <dbReference type="Proteomes" id="UP001142055"/>
    </source>
</evidence>
<dbReference type="InterPro" id="IPR036259">
    <property type="entry name" value="MFS_trans_sf"/>
</dbReference>
<dbReference type="AlphaFoldDB" id="A0A9Q0M3B2"/>
<gene>
    <name evidence="10" type="ORF">RDWZM_009557</name>
</gene>
<dbReference type="OMA" id="MANWHPA"/>
<feature type="transmembrane region" description="Helical" evidence="8">
    <location>
        <begin position="304"/>
        <end position="322"/>
    </location>
</feature>
<dbReference type="Proteomes" id="UP001142055">
    <property type="component" value="Chromosome 3"/>
</dbReference>
<feature type="transmembrane region" description="Helical" evidence="8">
    <location>
        <begin position="159"/>
        <end position="185"/>
    </location>
</feature>
<feature type="transmembrane region" description="Helical" evidence="8">
    <location>
        <begin position="483"/>
        <end position="500"/>
    </location>
</feature>
<dbReference type="EMBL" id="JAPWDV010000003">
    <property type="protein sequence ID" value="KAJ6218400.1"/>
    <property type="molecule type" value="Genomic_DNA"/>
</dbReference>
<dbReference type="PROSITE" id="PS51465">
    <property type="entry name" value="KAZAL_2"/>
    <property type="match status" value="1"/>
</dbReference>
<dbReference type="Pfam" id="PF07648">
    <property type="entry name" value="Kazal_2"/>
    <property type="match status" value="1"/>
</dbReference>
<dbReference type="PANTHER" id="PTHR11388">
    <property type="entry name" value="ORGANIC ANION TRANSPORTER"/>
    <property type="match status" value="1"/>
</dbReference>
<comment type="caution">
    <text evidence="8">Lacks conserved residue(s) required for the propagation of feature annotation.</text>
</comment>
<keyword evidence="7" id="KW-1015">Disulfide bond</keyword>
<evidence type="ECO:0000256" key="1">
    <source>
        <dbReference type="ARBA" id="ARBA00004651"/>
    </source>
</evidence>
<evidence type="ECO:0000256" key="4">
    <source>
        <dbReference type="ARBA" id="ARBA00022692"/>
    </source>
</evidence>
<name>A0A9Q0M3B2_BLOTA</name>
<evidence type="ECO:0000256" key="7">
    <source>
        <dbReference type="ARBA" id="ARBA00023157"/>
    </source>
</evidence>
<sequence length="652" mass="72575">MRNKAKTYEVNELKKWPDPEIDDPTLTSCGMGSWRPKWLQVFANPVVFLINMSLVGTIQGMTGPLFISSISTLEKRYAFDSKISAVILIADNFSQMLISPFIGYLAVRYNRARLIGIAENLLDDDSPILSRYLTNRTSYEMCSSDRTPIDCTDNRGATVWFAVFVLFMGSFFRGIGFTCYFVIGFPYLDDNVSKKSSPIYMSVMQAIRLIGPASGFMLSSFCLRMYENPFYKPDFGRGDPRFVGAWWLGFCIVGTLLFIVAFPMLFFPFQFKNASVKADDIKKKMKDNGGSIEAFKRFVKNPIVMLYIAGNIFRYIGIGGYVMFKTKYIESQFRQSSSSASFITGTTSIMPMAVGILLGGAMLTVLKPKPKFILIYVFIVESLSIFGIGSGMYLGCDPININGQTMDTGTFSLSSSCAQNCDCSTRIYSPLCGSDSKTTYFSPCFAGCSSYNPLNSTFENCSCFDGAGSKGFCKQDIDSCQNLFKYLIIVLCGAIVSSTARTANSLISFRTVEPIDKGFTMGIGSSLMAIFAFIPYPIIFGSIVDSSCLVWESKCGKTGNCWVYDQTKFRNYLHGAAISFMAIGSLFDFLMIFFSNRVKNFYEDENDSTDAKLPPPLPPIYGLSKTNPIYIDTIDSDQSFDQSDTSLEKPKR</sequence>
<dbReference type="GO" id="GO:0043252">
    <property type="term" value="P:sodium-independent organic anion transport"/>
    <property type="evidence" value="ECO:0007669"/>
    <property type="project" value="TreeGrafter"/>
</dbReference>